<comment type="similarity">
    <text evidence="1">Belongs to the asparaginase 1 family.</text>
</comment>
<dbReference type="CDD" id="cd08964">
    <property type="entry name" value="L-asparaginase_II"/>
    <property type="match status" value="1"/>
</dbReference>
<evidence type="ECO:0000256" key="1">
    <source>
        <dbReference type="ARBA" id="ARBA00010518"/>
    </source>
</evidence>
<dbReference type="PROSITE" id="PS51732">
    <property type="entry name" value="ASN_GLN_ASE_3"/>
    <property type="match status" value="1"/>
</dbReference>
<evidence type="ECO:0000313" key="7">
    <source>
        <dbReference type="Proteomes" id="UP001519921"/>
    </source>
</evidence>
<gene>
    <name evidence="6" type="ORF">KYD98_06825</name>
</gene>
<evidence type="ECO:0000259" key="5">
    <source>
        <dbReference type="Pfam" id="PF17763"/>
    </source>
</evidence>
<dbReference type="InterPro" id="IPR037152">
    <property type="entry name" value="L-asparaginase_N_sf"/>
</dbReference>
<feature type="active site" evidence="3">
    <location>
        <position position="89"/>
    </location>
</feature>
<evidence type="ECO:0000259" key="4">
    <source>
        <dbReference type="Pfam" id="PF00710"/>
    </source>
</evidence>
<organism evidence="6 7">
    <name type="scientific">Clostridium weizhouense</name>
    <dbReference type="NCBI Taxonomy" id="2859781"/>
    <lineage>
        <taxon>Bacteria</taxon>
        <taxon>Bacillati</taxon>
        <taxon>Bacillota</taxon>
        <taxon>Clostridia</taxon>
        <taxon>Eubacteriales</taxon>
        <taxon>Clostridiaceae</taxon>
        <taxon>Clostridium</taxon>
    </lineage>
</organism>
<dbReference type="InterPro" id="IPR036152">
    <property type="entry name" value="Asp/glu_Ase-like_sf"/>
</dbReference>
<sequence>MKKVAVVFNGGTISMKVDEKIKAAVPSLSGEDIMAMVTGIPEYAQIENYTFSNLPSPHMTPELMLKLSNLVQGLLDREDINGVVLTHGTDTLEETAYFLDLTLKTNKPVVVTGAMRSSDELGYDGPFNLATSICTAISEAAQNRGVLVCFNGELHSAKEVTKENSMALNAFSTPNFGPIGIVDNNKVIFYRNSPESIHIKINNVKKEVALIKCVAGMNSDFIDFAINNGYSGIVIEALGRGNVTPLMALGIKRAIEKNIPVVIVSRCFEGRVFESYGYEGGGKNIREYGAIFGDVLTGQKARIKLLIAINYGFNMKEIRQMFECGVYEVKKLNKTLHITV</sequence>
<evidence type="ECO:0000256" key="3">
    <source>
        <dbReference type="PROSITE-ProRule" id="PRU10100"/>
    </source>
</evidence>
<dbReference type="PROSITE" id="PS00917">
    <property type="entry name" value="ASN_GLN_ASE_2"/>
    <property type="match status" value="1"/>
</dbReference>
<dbReference type="InterPro" id="IPR027473">
    <property type="entry name" value="L-asparaginase_C"/>
</dbReference>
<dbReference type="PRINTS" id="PR00139">
    <property type="entry name" value="ASNGLNASE"/>
</dbReference>
<dbReference type="InterPro" id="IPR004550">
    <property type="entry name" value="AsnASE_II"/>
</dbReference>
<reference evidence="6 7" key="1">
    <citation type="submission" date="2021-07" db="EMBL/GenBank/DDBJ databases">
        <title>Clostridium weizhouense sp. nov., an anaerobic bacterium isolated from activated sludge of Petroleum wastewater.</title>
        <authorList>
            <person name="Li Q."/>
        </authorList>
    </citation>
    <scope>NUCLEOTIDE SEQUENCE [LARGE SCALE GENOMIC DNA]</scope>
    <source>
        <strain evidence="6 7">YB-6</strain>
    </source>
</reference>
<accession>A0ABS7AQM4</accession>
<dbReference type="SFLD" id="SFLDS00057">
    <property type="entry name" value="Glutaminase/Asparaginase"/>
    <property type="match status" value="1"/>
</dbReference>
<dbReference type="PIRSF" id="PIRSF001220">
    <property type="entry name" value="L-ASNase_gatD"/>
    <property type="match status" value="1"/>
</dbReference>
<dbReference type="EMBL" id="JAHXPT010000004">
    <property type="protein sequence ID" value="MBW6409800.1"/>
    <property type="molecule type" value="Genomic_DNA"/>
</dbReference>
<dbReference type="Gene3D" id="3.40.50.40">
    <property type="match status" value="1"/>
</dbReference>
<feature type="domain" description="L-asparaginase N-terminal" evidence="4">
    <location>
        <begin position="3"/>
        <end position="193"/>
    </location>
</feature>
<evidence type="ECO:0000313" key="6">
    <source>
        <dbReference type="EMBL" id="MBW6409800.1"/>
    </source>
</evidence>
<dbReference type="InterPro" id="IPR027474">
    <property type="entry name" value="L-asparaginase_N"/>
</dbReference>
<dbReference type="InterPro" id="IPR006034">
    <property type="entry name" value="Asparaginase/glutaminase-like"/>
</dbReference>
<dbReference type="RefSeq" id="WP_219778859.1">
    <property type="nucleotide sequence ID" value="NZ_JAHXPT010000004.1"/>
</dbReference>
<dbReference type="InterPro" id="IPR027475">
    <property type="entry name" value="Asparaginase/glutaminase_AS2"/>
</dbReference>
<protein>
    <submittedName>
        <fullName evidence="6">Asparaginase</fullName>
    </submittedName>
</protein>
<dbReference type="Pfam" id="PF17763">
    <property type="entry name" value="Asparaginase_C"/>
    <property type="match status" value="1"/>
</dbReference>
<keyword evidence="2" id="KW-0378">Hydrolase</keyword>
<dbReference type="Proteomes" id="UP001519921">
    <property type="component" value="Unassembled WGS sequence"/>
</dbReference>
<proteinExistence type="inferred from homology"/>
<comment type="caution">
    <text evidence="6">The sequence shown here is derived from an EMBL/GenBank/DDBJ whole genome shotgun (WGS) entry which is preliminary data.</text>
</comment>
<dbReference type="PIRSF" id="PIRSF500176">
    <property type="entry name" value="L_ASNase"/>
    <property type="match status" value="1"/>
</dbReference>
<dbReference type="PANTHER" id="PTHR11707">
    <property type="entry name" value="L-ASPARAGINASE"/>
    <property type="match status" value="1"/>
</dbReference>
<name>A0ABS7AQM4_9CLOT</name>
<dbReference type="InterPro" id="IPR040919">
    <property type="entry name" value="Asparaginase_C"/>
</dbReference>
<dbReference type="Pfam" id="PF00710">
    <property type="entry name" value="Asparaginase"/>
    <property type="match status" value="1"/>
</dbReference>
<dbReference type="Gene3D" id="3.40.50.1170">
    <property type="entry name" value="L-asparaginase, N-terminal domain"/>
    <property type="match status" value="1"/>
</dbReference>
<dbReference type="PANTHER" id="PTHR11707:SF28">
    <property type="entry name" value="60 KDA LYSOPHOSPHOLIPASE"/>
    <property type="match status" value="1"/>
</dbReference>
<dbReference type="SUPFAM" id="SSF53774">
    <property type="entry name" value="Glutaminase/Asparaginase"/>
    <property type="match status" value="1"/>
</dbReference>
<evidence type="ECO:0000256" key="2">
    <source>
        <dbReference type="ARBA" id="ARBA00022801"/>
    </source>
</evidence>
<dbReference type="SMART" id="SM00870">
    <property type="entry name" value="Asparaginase"/>
    <property type="match status" value="1"/>
</dbReference>
<keyword evidence="7" id="KW-1185">Reference proteome</keyword>
<feature type="domain" description="Asparaginase/glutaminase C-terminal" evidence="5">
    <location>
        <begin position="208"/>
        <end position="322"/>
    </location>
</feature>